<dbReference type="InterPro" id="IPR036589">
    <property type="entry name" value="HCY_dom_sf"/>
</dbReference>
<dbReference type="GO" id="GO:0009086">
    <property type="term" value="P:methionine biosynthetic process"/>
    <property type="evidence" value="ECO:0007669"/>
    <property type="project" value="InterPro"/>
</dbReference>
<feature type="binding site" evidence="6">
    <location>
        <position position="292"/>
    </location>
    <ligand>
        <name>Zn(2+)</name>
        <dbReference type="ChEBI" id="CHEBI:29105"/>
    </ligand>
</feature>
<feature type="domain" description="Hcy-binding" evidence="7">
    <location>
        <begin position="1"/>
        <end position="307"/>
    </location>
</feature>
<dbReference type="InterPro" id="IPR051486">
    <property type="entry name" value="Hcy_S-methyltransferase"/>
</dbReference>
<dbReference type="FunFam" id="3.20.20.330:FF:000002">
    <property type="entry name" value="Homocysteine S-methyltransferase"/>
    <property type="match status" value="1"/>
</dbReference>
<dbReference type="SUPFAM" id="SSF82282">
    <property type="entry name" value="Homocysteine S-methyltransferase"/>
    <property type="match status" value="1"/>
</dbReference>
<evidence type="ECO:0000256" key="5">
    <source>
        <dbReference type="ARBA" id="ARBA00034478"/>
    </source>
</evidence>
<evidence type="ECO:0000259" key="7">
    <source>
        <dbReference type="PROSITE" id="PS50970"/>
    </source>
</evidence>
<evidence type="ECO:0000313" key="8">
    <source>
        <dbReference type="EMBL" id="KAK7062931.1"/>
    </source>
</evidence>
<evidence type="ECO:0000313" key="9">
    <source>
        <dbReference type="Proteomes" id="UP001381693"/>
    </source>
</evidence>
<dbReference type="EMBL" id="JAXCGZ010021012">
    <property type="protein sequence ID" value="KAK7062931.1"/>
    <property type="molecule type" value="Genomic_DNA"/>
</dbReference>
<keyword evidence="1 6" id="KW-0489">Methyltransferase</keyword>
<feature type="binding site" evidence="6">
    <location>
        <position position="224"/>
    </location>
    <ligand>
        <name>Zn(2+)</name>
        <dbReference type="ChEBI" id="CHEBI:29105"/>
    </ligand>
</feature>
<reference evidence="8 9" key="1">
    <citation type="submission" date="2023-11" db="EMBL/GenBank/DDBJ databases">
        <title>Halocaridina rubra genome assembly.</title>
        <authorList>
            <person name="Smith C."/>
        </authorList>
    </citation>
    <scope>NUCLEOTIDE SEQUENCE [LARGE SCALE GENOMIC DNA]</scope>
    <source>
        <strain evidence="8">EP-1</strain>
        <tissue evidence="8">Whole</tissue>
    </source>
</reference>
<dbReference type="AlphaFoldDB" id="A0AAN8WR30"/>
<dbReference type="PANTHER" id="PTHR46015">
    <property type="entry name" value="ZGC:172121"/>
    <property type="match status" value="1"/>
</dbReference>
<dbReference type="PANTHER" id="PTHR46015:SF1">
    <property type="entry name" value="HOMOCYSTEINE S-METHYLTRANSFERASE-LIKE ISOFORM 1"/>
    <property type="match status" value="1"/>
</dbReference>
<comment type="pathway">
    <text evidence="5">Amino-acid biosynthesis; L-methionine biosynthesis via de novo pathway.</text>
</comment>
<evidence type="ECO:0000256" key="1">
    <source>
        <dbReference type="ARBA" id="ARBA00022603"/>
    </source>
</evidence>
<keyword evidence="9" id="KW-1185">Reference proteome</keyword>
<evidence type="ECO:0000256" key="3">
    <source>
        <dbReference type="ARBA" id="ARBA00022723"/>
    </source>
</evidence>
<proteinExistence type="predicted"/>
<dbReference type="GO" id="GO:0033528">
    <property type="term" value="P:S-methylmethionine cycle"/>
    <property type="evidence" value="ECO:0007669"/>
    <property type="project" value="TreeGrafter"/>
</dbReference>
<keyword evidence="4 6" id="KW-0862">Zinc</keyword>
<evidence type="ECO:0000256" key="6">
    <source>
        <dbReference type="PROSITE-ProRule" id="PRU00333"/>
    </source>
</evidence>
<accession>A0AAN8WR30</accession>
<evidence type="ECO:0000256" key="2">
    <source>
        <dbReference type="ARBA" id="ARBA00022679"/>
    </source>
</evidence>
<comment type="cofactor">
    <cofactor evidence="6">
        <name>Zn(2+)</name>
        <dbReference type="ChEBI" id="CHEBI:29105"/>
    </cofactor>
</comment>
<dbReference type="NCBIfam" id="NF007020">
    <property type="entry name" value="PRK09485.1"/>
    <property type="match status" value="1"/>
</dbReference>
<dbReference type="InterPro" id="IPR003726">
    <property type="entry name" value="HCY_dom"/>
</dbReference>
<dbReference type="Gene3D" id="3.20.20.330">
    <property type="entry name" value="Homocysteine-binding-like domain"/>
    <property type="match status" value="1"/>
</dbReference>
<gene>
    <name evidence="8" type="ORF">SK128_001602</name>
</gene>
<protein>
    <recommendedName>
        <fullName evidence="7">Hcy-binding domain-containing protein</fullName>
    </recommendedName>
</protein>
<name>A0AAN8WR30_HALRR</name>
<dbReference type="GO" id="GO:0008270">
    <property type="term" value="F:zinc ion binding"/>
    <property type="evidence" value="ECO:0007669"/>
    <property type="project" value="InterPro"/>
</dbReference>
<keyword evidence="3 6" id="KW-0479">Metal-binding</keyword>
<comment type="caution">
    <text evidence="8">The sequence shown here is derived from an EMBL/GenBank/DDBJ whole genome shotgun (WGS) entry which is preliminary data.</text>
</comment>
<sequence length="309" mass="33932">MLCGRRWVIDGGLGSALQCNGFDISSDPLWSARILVSNPDAIKEVHKSYLEAGAEILITSSYQTSVQGFRKHMGVEEEAAIEFMKQSVHLANEAVEEYYKKYRGVKPLVAGSIGPYGACQADGSEYDGKYASHMTTEELMEWHKPRIAALTETGVNFLAVETIPSLKEALAVIKVLRTFPVIKAWVSFSCKDGHHTNYGDKFRESVKRCYEEGGNQLIALGTNCTPPQHISSLLQQANIALPPASVLPRVIYPNSGEKWIAGKGWEGRSTNWPYVSEISKWMSLGASVIGGCCRLGPCDIKNIAQVVMT</sequence>
<feature type="binding site" evidence="6">
    <location>
        <position position="293"/>
    </location>
    <ligand>
        <name>Zn(2+)</name>
        <dbReference type="ChEBI" id="CHEBI:29105"/>
    </ligand>
</feature>
<dbReference type="GO" id="GO:0008898">
    <property type="term" value="F:S-adenosylmethionine-homocysteine S-methyltransferase activity"/>
    <property type="evidence" value="ECO:0007669"/>
    <property type="project" value="TreeGrafter"/>
</dbReference>
<dbReference type="Pfam" id="PF02574">
    <property type="entry name" value="S-methyl_trans"/>
    <property type="match status" value="1"/>
</dbReference>
<dbReference type="InterPro" id="IPR017226">
    <property type="entry name" value="BHMT-like"/>
</dbReference>
<evidence type="ECO:0000256" key="4">
    <source>
        <dbReference type="ARBA" id="ARBA00022833"/>
    </source>
</evidence>
<dbReference type="Proteomes" id="UP001381693">
    <property type="component" value="Unassembled WGS sequence"/>
</dbReference>
<organism evidence="8 9">
    <name type="scientific">Halocaridina rubra</name>
    <name type="common">Hawaiian red shrimp</name>
    <dbReference type="NCBI Taxonomy" id="373956"/>
    <lineage>
        <taxon>Eukaryota</taxon>
        <taxon>Metazoa</taxon>
        <taxon>Ecdysozoa</taxon>
        <taxon>Arthropoda</taxon>
        <taxon>Crustacea</taxon>
        <taxon>Multicrustacea</taxon>
        <taxon>Malacostraca</taxon>
        <taxon>Eumalacostraca</taxon>
        <taxon>Eucarida</taxon>
        <taxon>Decapoda</taxon>
        <taxon>Pleocyemata</taxon>
        <taxon>Caridea</taxon>
        <taxon>Atyoidea</taxon>
        <taxon>Atyidae</taxon>
        <taxon>Halocaridina</taxon>
    </lineage>
</organism>
<dbReference type="PIRSF" id="PIRSF037505">
    <property type="entry name" value="Betaine_HMT"/>
    <property type="match status" value="1"/>
</dbReference>
<dbReference type="GO" id="GO:0032259">
    <property type="term" value="P:methylation"/>
    <property type="evidence" value="ECO:0007669"/>
    <property type="project" value="UniProtKB-KW"/>
</dbReference>
<dbReference type="PROSITE" id="PS50970">
    <property type="entry name" value="HCY"/>
    <property type="match status" value="1"/>
</dbReference>
<keyword evidence="2 6" id="KW-0808">Transferase</keyword>